<dbReference type="EMBL" id="JACEIK010000112">
    <property type="protein sequence ID" value="MCD7449974.1"/>
    <property type="molecule type" value="Genomic_DNA"/>
</dbReference>
<reference evidence="1 2" key="1">
    <citation type="journal article" date="2021" name="BMC Genomics">
        <title>Datura genome reveals duplications of psychoactive alkaloid biosynthetic genes and high mutation rate following tissue culture.</title>
        <authorList>
            <person name="Rajewski A."/>
            <person name="Carter-House D."/>
            <person name="Stajich J."/>
            <person name="Litt A."/>
        </authorList>
    </citation>
    <scope>NUCLEOTIDE SEQUENCE [LARGE SCALE GENOMIC DNA]</scope>
    <source>
        <strain evidence="1">AR-01</strain>
    </source>
</reference>
<protein>
    <submittedName>
        <fullName evidence="1">Uncharacterized protein</fullName>
    </submittedName>
</protein>
<keyword evidence="2" id="KW-1185">Reference proteome</keyword>
<comment type="caution">
    <text evidence="1">The sequence shown here is derived from an EMBL/GenBank/DDBJ whole genome shotgun (WGS) entry which is preliminary data.</text>
</comment>
<evidence type="ECO:0000313" key="2">
    <source>
        <dbReference type="Proteomes" id="UP000823775"/>
    </source>
</evidence>
<name>A0ABS8RT90_DATST</name>
<sequence length="124" mass="13945">MNNHPSLLSPPDHWKNQPLRSLLSPNNLFSLFISHNNAGEPDHADLLFPASHRSTKNQSYTPVRRPHLHCSTEQLNNRPPLSPSLSSLNHHRQLTLMSHCLTDLGTDSSLTSWSSISSHSFTHI</sequence>
<organism evidence="1 2">
    <name type="scientific">Datura stramonium</name>
    <name type="common">Jimsonweed</name>
    <name type="synonym">Common thornapple</name>
    <dbReference type="NCBI Taxonomy" id="4076"/>
    <lineage>
        <taxon>Eukaryota</taxon>
        <taxon>Viridiplantae</taxon>
        <taxon>Streptophyta</taxon>
        <taxon>Embryophyta</taxon>
        <taxon>Tracheophyta</taxon>
        <taxon>Spermatophyta</taxon>
        <taxon>Magnoliopsida</taxon>
        <taxon>eudicotyledons</taxon>
        <taxon>Gunneridae</taxon>
        <taxon>Pentapetalae</taxon>
        <taxon>asterids</taxon>
        <taxon>lamiids</taxon>
        <taxon>Solanales</taxon>
        <taxon>Solanaceae</taxon>
        <taxon>Solanoideae</taxon>
        <taxon>Datureae</taxon>
        <taxon>Datura</taxon>
    </lineage>
</organism>
<gene>
    <name evidence="1" type="ORF">HAX54_002691</name>
</gene>
<proteinExistence type="predicted"/>
<evidence type="ECO:0000313" key="1">
    <source>
        <dbReference type="EMBL" id="MCD7449974.1"/>
    </source>
</evidence>
<accession>A0ABS8RT90</accession>
<dbReference type="Proteomes" id="UP000823775">
    <property type="component" value="Unassembled WGS sequence"/>
</dbReference>